<dbReference type="Gene3D" id="6.10.250.3390">
    <property type="match status" value="1"/>
</dbReference>
<dbReference type="EMBL" id="CAEFZW010000007">
    <property type="protein sequence ID" value="CAB4255674.1"/>
    <property type="molecule type" value="Genomic_DNA"/>
</dbReference>
<evidence type="ECO:0000313" key="2">
    <source>
        <dbReference type="EMBL" id="CAB4255674.1"/>
    </source>
</evidence>
<feature type="compositionally biased region" description="Low complexity" evidence="1">
    <location>
        <begin position="113"/>
        <end position="132"/>
    </location>
</feature>
<gene>
    <name evidence="2" type="ORF">KABA2_07S01914</name>
</gene>
<reference evidence="2 3" key="1">
    <citation type="submission" date="2020-05" db="EMBL/GenBank/DDBJ databases">
        <authorList>
            <person name="Casaregola S."/>
            <person name="Devillers H."/>
            <person name="Grondin C."/>
        </authorList>
    </citation>
    <scope>NUCLEOTIDE SEQUENCE [LARGE SCALE GENOMIC DNA]</scope>
    <source>
        <strain evidence="2 3">CLIB 1767</strain>
    </source>
</reference>
<keyword evidence="3" id="KW-1185">Reference proteome</keyword>
<evidence type="ECO:0000313" key="3">
    <source>
        <dbReference type="Proteomes" id="UP000644660"/>
    </source>
</evidence>
<sequence>MFKGARRPGFIVATPLNTPIVMHRVGKPQHVSKDDVLGFLEKFITEKESIESVTAAATAVSVDSTVVDGESLSTTSSTGAMLSIDTNLSSAISQLKRVQRDFKGLPPLSFTPVATTTTTTTTEEIPATSVTTENGEETITTSATGGKKVTFDE</sequence>
<feature type="region of interest" description="Disordered" evidence="1">
    <location>
        <begin position="113"/>
        <end position="153"/>
    </location>
</feature>
<protein>
    <submittedName>
        <fullName evidence="2">Similar to Saccharomyces cerevisiae YDR156W RPA14 RNA polymerase I subunit A14</fullName>
    </submittedName>
</protein>
<dbReference type="OrthoDB" id="4093689at2759"/>
<dbReference type="InterPro" id="IPR013239">
    <property type="entry name" value="RNA_polI_Rpa14"/>
</dbReference>
<dbReference type="GeneID" id="64858731"/>
<dbReference type="Pfam" id="PF08203">
    <property type="entry name" value="RNA_polI_A14"/>
    <property type="match status" value="1"/>
</dbReference>
<proteinExistence type="predicted"/>
<dbReference type="AlphaFoldDB" id="A0A8H2VI52"/>
<dbReference type="Proteomes" id="UP000644660">
    <property type="component" value="Unassembled WGS sequence"/>
</dbReference>
<name>A0A8H2VI52_9SACH</name>
<dbReference type="RefSeq" id="XP_041407518.1">
    <property type="nucleotide sequence ID" value="XM_041551584.1"/>
</dbReference>
<evidence type="ECO:0000256" key="1">
    <source>
        <dbReference type="SAM" id="MobiDB-lite"/>
    </source>
</evidence>
<organism evidence="2 3">
    <name type="scientific">Maudiozyma barnettii</name>
    <dbReference type="NCBI Taxonomy" id="61262"/>
    <lineage>
        <taxon>Eukaryota</taxon>
        <taxon>Fungi</taxon>
        <taxon>Dikarya</taxon>
        <taxon>Ascomycota</taxon>
        <taxon>Saccharomycotina</taxon>
        <taxon>Saccharomycetes</taxon>
        <taxon>Saccharomycetales</taxon>
        <taxon>Saccharomycetaceae</taxon>
        <taxon>Maudiozyma</taxon>
    </lineage>
</organism>
<comment type="caution">
    <text evidence="2">The sequence shown here is derived from an EMBL/GenBank/DDBJ whole genome shotgun (WGS) entry which is preliminary data.</text>
</comment>
<accession>A0A8H2VI52</accession>